<dbReference type="InterPro" id="IPR012677">
    <property type="entry name" value="Nucleotide-bd_a/b_plait_sf"/>
</dbReference>
<dbReference type="CTD" id="20243828"/>
<dbReference type="KEGG" id="lgi:LOTGIDRAFT_176537"/>
<evidence type="ECO:0000313" key="4">
    <source>
        <dbReference type="Proteomes" id="UP000030746"/>
    </source>
</evidence>
<dbReference type="EMBL" id="KB201366">
    <property type="protein sequence ID" value="ESO96776.1"/>
    <property type="molecule type" value="Genomic_DNA"/>
</dbReference>
<evidence type="ECO:0000259" key="2">
    <source>
        <dbReference type="PROSITE" id="PS50102"/>
    </source>
</evidence>
<dbReference type="Proteomes" id="UP000030746">
    <property type="component" value="Unassembled WGS sequence"/>
</dbReference>
<name>V4ASQ9_LOTGI</name>
<evidence type="ECO:0000313" key="3">
    <source>
        <dbReference type="EMBL" id="ESO96776.1"/>
    </source>
</evidence>
<proteinExistence type="predicted"/>
<dbReference type="InterPro" id="IPR035979">
    <property type="entry name" value="RBD_domain_sf"/>
</dbReference>
<dbReference type="GO" id="GO:0003723">
    <property type="term" value="F:RNA binding"/>
    <property type="evidence" value="ECO:0007669"/>
    <property type="project" value="UniProtKB-UniRule"/>
</dbReference>
<dbReference type="PROSITE" id="PS50102">
    <property type="entry name" value="RRM"/>
    <property type="match status" value="1"/>
</dbReference>
<protein>
    <recommendedName>
        <fullName evidence="2">RRM domain-containing protein</fullName>
    </recommendedName>
</protein>
<dbReference type="InterPro" id="IPR000504">
    <property type="entry name" value="RRM_dom"/>
</dbReference>
<dbReference type="SUPFAM" id="SSF54928">
    <property type="entry name" value="RNA-binding domain, RBD"/>
    <property type="match status" value="1"/>
</dbReference>
<sequence>MTDYVLGQVAAGLTKSKSKVKENKKLAALFTVKAKPPEPQKENVKKPDVNINEKEKYNFVCREDSTEKPVHWSKLTGAARRVASKESRKHDTSKDHRTIFIGNLPLSLAHKTKLKKLFGKYGAVESLRFRCPPTKDLTTSKRVAVIKKEFHPERDNMIAYVCYKEEFSAEKALFM</sequence>
<dbReference type="AlphaFoldDB" id="V4ASQ9"/>
<dbReference type="HOGENOM" id="CLU_1534276_0_0_1"/>
<dbReference type="STRING" id="225164.V4ASQ9"/>
<reference evidence="3 4" key="1">
    <citation type="journal article" date="2013" name="Nature">
        <title>Insights into bilaterian evolution from three spiralian genomes.</title>
        <authorList>
            <person name="Simakov O."/>
            <person name="Marletaz F."/>
            <person name="Cho S.J."/>
            <person name="Edsinger-Gonzales E."/>
            <person name="Havlak P."/>
            <person name="Hellsten U."/>
            <person name="Kuo D.H."/>
            <person name="Larsson T."/>
            <person name="Lv J."/>
            <person name="Arendt D."/>
            <person name="Savage R."/>
            <person name="Osoegawa K."/>
            <person name="de Jong P."/>
            <person name="Grimwood J."/>
            <person name="Chapman J.A."/>
            <person name="Shapiro H."/>
            <person name="Aerts A."/>
            <person name="Otillar R.P."/>
            <person name="Terry A.Y."/>
            <person name="Boore J.L."/>
            <person name="Grigoriev I.V."/>
            <person name="Lindberg D.R."/>
            <person name="Seaver E.C."/>
            <person name="Weisblat D.A."/>
            <person name="Putnam N.H."/>
            <person name="Rokhsar D.S."/>
        </authorList>
    </citation>
    <scope>NUCLEOTIDE SEQUENCE [LARGE SCALE GENOMIC DNA]</scope>
</reference>
<dbReference type="GeneID" id="20243828"/>
<feature type="domain" description="RRM" evidence="2">
    <location>
        <begin position="97"/>
        <end position="175"/>
    </location>
</feature>
<evidence type="ECO:0000256" key="1">
    <source>
        <dbReference type="PROSITE-ProRule" id="PRU00176"/>
    </source>
</evidence>
<accession>V4ASQ9</accession>
<dbReference type="RefSeq" id="XP_009052537.1">
    <property type="nucleotide sequence ID" value="XM_009054289.1"/>
</dbReference>
<dbReference type="OrthoDB" id="442677at2759"/>
<dbReference type="Gene3D" id="3.30.70.330">
    <property type="match status" value="1"/>
</dbReference>
<keyword evidence="4" id="KW-1185">Reference proteome</keyword>
<gene>
    <name evidence="3" type="ORF">LOTGIDRAFT_176537</name>
</gene>
<dbReference type="CDD" id="cd12394">
    <property type="entry name" value="RRM1_RBM34"/>
    <property type="match status" value="1"/>
</dbReference>
<keyword evidence="1" id="KW-0694">RNA-binding</keyword>
<organism evidence="3 4">
    <name type="scientific">Lottia gigantea</name>
    <name type="common">Giant owl limpet</name>
    <dbReference type="NCBI Taxonomy" id="225164"/>
    <lineage>
        <taxon>Eukaryota</taxon>
        <taxon>Metazoa</taxon>
        <taxon>Spiralia</taxon>
        <taxon>Lophotrochozoa</taxon>
        <taxon>Mollusca</taxon>
        <taxon>Gastropoda</taxon>
        <taxon>Patellogastropoda</taxon>
        <taxon>Lottioidea</taxon>
        <taxon>Lottiidae</taxon>
        <taxon>Lottia</taxon>
    </lineage>
</organism>